<proteinExistence type="predicted"/>
<evidence type="ECO:0000256" key="1">
    <source>
        <dbReference type="SAM" id="MobiDB-lite"/>
    </source>
</evidence>
<gene>
    <name evidence="3" type="ORF">B2A_10877</name>
</gene>
<reference evidence="3" key="1">
    <citation type="submission" date="2013-08" db="EMBL/GenBank/DDBJ databases">
        <authorList>
            <person name="Mendez C."/>
            <person name="Richter M."/>
            <person name="Ferrer M."/>
            <person name="Sanchez J."/>
        </authorList>
    </citation>
    <scope>NUCLEOTIDE SEQUENCE</scope>
</reference>
<keyword evidence="2" id="KW-1133">Transmembrane helix</keyword>
<evidence type="ECO:0008006" key="4">
    <source>
        <dbReference type="Google" id="ProtNLM"/>
    </source>
</evidence>
<feature type="transmembrane region" description="Helical" evidence="2">
    <location>
        <begin position="359"/>
        <end position="378"/>
    </location>
</feature>
<feature type="compositionally biased region" description="Low complexity" evidence="1">
    <location>
        <begin position="140"/>
        <end position="171"/>
    </location>
</feature>
<comment type="caution">
    <text evidence="3">The sequence shown here is derived from an EMBL/GenBank/DDBJ whole genome shotgun (WGS) entry which is preliminary data.</text>
</comment>
<protein>
    <recommendedName>
        <fullName evidence="4">Multipass membrane protein</fullName>
    </recommendedName>
</protein>
<sequence length="407" mass="43408">MHAKRIEMLFLSVLLCTLAIISIAGTASAAPQHNIVSFNPATGGSSASLTITPNPAHTTQSVTITATCTGSSFNNFCAIYYPNKNTLLAFGSGTATYSYPVGSLSAGTYKYYYAYSFSTGTYSVGQALVVLNPGAPTNAASNTASNSASNTASNTASNSASNTASNSASSATPPPLSAPQPIQACTLYGNSNYTNNWLSINYLVIIIGFMIIAVLYAIGRVLPPSTRSKIVGMTKVEMTQLLISVLIIVMLMFFSGAACNISASVSQQLTGTTLGPFTYADYYIGNLSTNTGLRLLTNIYSDAISFSIDARVYSYMASQLANGVTVPKIEIAPGIWFSVIEGYDLSTGYYLIADLYMDLFSPILVITIGMLFLQYLALPLIRLTAFVLILTCCNNSQVCSIYRRWRE</sequence>
<feature type="region of interest" description="Disordered" evidence="1">
    <location>
        <begin position="140"/>
        <end position="175"/>
    </location>
</feature>
<reference evidence="3" key="2">
    <citation type="journal article" date="2014" name="ISME J.">
        <title>Microbial stratification in low pH oxic and suboxic macroscopic growths along an acid mine drainage.</title>
        <authorList>
            <person name="Mendez-Garcia C."/>
            <person name="Mesa V."/>
            <person name="Sprenger R.R."/>
            <person name="Richter M."/>
            <person name="Diez M.S."/>
            <person name="Solano J."/>
            <person name="Bargiela R."/>
            <person name="Golyshina O.V."/>
            <person name="Manteca A."/>
            <person name="Ramos J.L."/>
            <person name="Gallego J.R."/>
            <person name="Llorente I."/>
            <person name="Martins Dos Santos V.A."/>
            <person name="Jensen O.N."/>
            <person name="Pelaez A.I."/>
            <person name="Sanchez J."/>
            <person name="Ferrer M."/>
        </authorList>
    </citation>
    <scope>NUCLEOTIDE SEQUENCE</scope>
</reference>
<feature type="transmembrane region" description="Helical" evidence="2">
    <location>
        <begin position="240"/>
        <end position="263"/>
    </location>
</feature>
<dbReference type="AlphaFoldDB" id="T1AG50"/>
<feature type="non-terminal residue" evidence="3">
    <location>
        <position position="407"/>
    </location>
</feature>
<name>T1AG50_9ZZZZ</name>
<evidence type="ECO:0000256" key="2">
    <source>
        <dbReference type="SAM" id="Phobius"/>
    </source>
</evidence>
<accession>T1AG50</accession>
<keyword evidence="2" id="KW-0472">Membrane</keyword>
<organism evidence="3">
    <name type="scientific">mine drainage metagenome</name>
    <dbReference type="NCBI Taxonomy" id="410659"/>
    <lineage>
        <taxon>unclassified sequences</taxon>
        <taxon>metagenomes</taxon>
        <taxon>ecological metagenomes</taxon>
    </lineage>
</organism>
<feature type="transmembrane region" description="Helical" evidence="2">
    <location>
        <begin position="200"/>
        <end position="219"/>
    </location>
</feature>
<dbReference type="EMBL" id="AUZZ01007826">
    <property type="protein sequence ID" value="EQD40920.1"/>
    <property type="molecule type" value="Genomic_DNA"/>
</dbReference>
<keyword evidence="2" id="KW-0812">Transmembrane</keyword>
<evidence type="ECO:0000313" key="3">
    <source>
        <dbReference type="EMBL" id="EQD40920.1"/>
    </source>
</evidence>